<keyword evidence="2" id="KW-1185">Reference proteome</keyword>
<dbReference type="Proteomes" id="UP000019591">
    <property type="component" value="Chromosome"/>
</dbReference>
<protein>
    <submittedName>
        <fullName evidence="1">Uncharacterized protein</fullName>
    </submittedName>
</protein>
<accession>W8TJR9</accession>
<dbReference type="EMBL" id="CP007452">
    <property type="protein sequence ID" value="AHM56467.1"/>
    <property type="molecule type" value="Genomic_DNA"/>
</dbReference>
<evidence type="ECO:0000313" key="1">
    <source>
        <dbReference type="EMBL" id="AHM56467.1"/>
    </source>
</evidence>
<reference evidence="1 2" key="1">
    <citation type="journal article" date="2014" name="Genome Announc.">
        <title>Complete Genome Sequence of Amino Acid-Utilizing Eubacterium acidaminophilum al-2 (DSM 3953).</title>
        <authorList>
            <person name="Poehlein A."/>
            <person name="Andreesen J.R."/>
            <person name="Daniel R."/>
        </authorList>
    </citation>
    <scope>NUCLEOTIDE SEQUENCE [LARGE SCALE GENOMIC DNA]</scope>
    <source>
        <strain evidence="1 2">DSM 3953</strain>
    </source>
</reference>
<sequence>MIRWYATGTSIAGRRFAIFILLTPSMLRPIPNMSKLPTTLISDITCCVSMPLRNPAPRVIAPWYISTEMADIITPMPIVDANIMADTPSRTDFANSVLWSPLSPLSSAPTIAIAPTQYISVQLTKPSATLPPLPLKSSSRRSPNLISLWSISITSPITPPMTMENITSSRLASSRAPLIPMRTTHSAIPFITVSLNFSVFIPLIIIPAKLPATIAATLTSVPIIQSPPF</sequence>
<gene>
    <name evidence="1" type="ORF">EAL2_c11710</name>
</gene>
<organism evidence="1 2">
    <name type="scientific">Peptoclostridium acidaminophilum DSM 3953</name>
    <dbReference type="NCBI Taxonomy" id="1286171"/>
    <lineage>
        <taxon>Bacteria</taxon>
        <taxon>Bacillati</taxon>
        <taxon>Bacillota</taxon>
        <taxon>Clostridia</taxon>
        <taxon>Peptostreptococcales</taxon>
        <taxon>Peptoclostridiaceae</taxon>
        <taxon>Peptoclostridium</taxon>
    </lineage>
</organism>
<dbReference type="KEGG" id="eac:EAL2_c11710"/>
<dbReference type="HOGENOM" id="CLU_1208279_0_0_9"/>
<dbReference type="AlphaFoldDB" id="W8TJR9"/>
<name>W8TJR9_PEPAC</name>
<evidence type="ECO:0000313" key="2">
    <source>
        <dbReference type="Proteomes" id="UP000019591"/>
    </source>
</evidence>
<proteinExistence type="predicted"/>